<feature type="non-terminal residue" evidence="2">
    <location>
        <position position="1"/>
    </location>
</feature>
<feature type="domain" description="ComEC/Rec2-related protein" evidence="1">
    <location>
        <begin position="2"/>
        <end position="86"/>
    </location>
</feature>
<organism evidence="2 3">
    <name type="scientific">Clavibacter nebraskensis</name>
    <dbReference type="NCBI Taxonomy" id="31963"/>
    <lineage>
        <taxon>Bacteria</taxon>
        <taxon>Bacillati</taxon>
        <taxon>Actinomycetota</taxon>
        <taxon>Actinomycetes</taxon>
        <taxon>Micrococcales</taxon>
        <taxon>Microbacteriaceae</taxon>
        <taxon>Clavibacter</taxon>
    </lineage>
</organism>
<gene>
    <name evidence="2" type="ORF">DZF97_18560</name>
</gene>
<dbReference type="Proteomes" id="UP000265361">
    <property type="component" value="Unassembled WGS sequence"/>
</dbReference>
<dbReference type="Pfam" id="PF03772">
    <property type="entry name" value="Competence"/>
    <property type="match status" value="1"/>
</dbReference>
<protein>
    <submittedName>
        <fullName evidence="2">ComEC/Rec2 family competence protein</fullName>
    </submittedName>
</protein>
<reference evidence="2 3" key="1">
    <citation type="submission" date="2018-08" db="EMBL/GenBank/DDBJ databases">
        <title>Genome Sequence of Clavibacter michiganensis Subspecies type strains, and the Atypical Peach-Colored Strains Isolated from Tomato.</title>
        <authorList>
            <person name="Osdaghi E."/>
            <person name="Portier P."/>
            <person name="Briand M."/>
            <person name="Jacques M.-A."/>
        </authorList>
    </citation>
    <scope>NUCLEOTIDE SEQUENCE [LARGE SCALE GENOMIC DNA]</scope>
    <source>
        <strain evidence="2 3">CFBP 7577</strain>
    </source>
</reference>
<dbReference type="EMBL" id="QWED01001267">
    <property type="protein sequence ID" value="RII95116.1"/>
    <property type="molecule type" value="Genomic_DNA"/>
</dbReference>
<evidence type="ECO:0000313" key="3">
    <source>
        <dbReference type="Proteomes" id="UP000265361"/>
    </source>
</evidence>
<dbReference type="NCBIfam" id="TIGR00360">
    <property type="entry name" value="ComEC_N-term"/>
    <property type="match status" value="1"/>
</dbReference>
<proteinExistence type="predicted"/>
<name>A0A399NR63_9MICO</name>
<dbReference type="InterPro" id="IPR004477">
    <property type="entry name" value="ComEC_N"/>
</dbReference>
<evidence type="ECO:0000313" key="2">
    <source>
        <dbReference type="EMBL" id="RII95116.1"/>
    </source>
</evidence>
<sequence length="87" mass="8638">AAALAALDAFVILVTPQPSVLRAAVMAAVLIVSTASGRPSRGLPALSAAVVALLTGDPWLARDLGFALSVLATAGLLVLAPPLADRL</sequence>
<feature type="non-terminal residue" evidence="2">
    <location>
        <position position="87"/>
    </location>
</feature>
<dbReference type="AlphaFoldDB" id="A0A399NR63"/>
<accession>A0A399NR63</accession>
<comment type="caution">
    <text evidence="2">The sequence shown here is derived from an EMBL/GenBank/DDBJ whole genome shotgun (WGS) entry which is preliminary data.</text>
</comment>
<evidence type="ECO:0000259" key="1">
    <source>
        <dbReference type="Pfam" id="PF03772"/>
    </source>
</evidence>